<name>A0A0B7HP04_9FLAO</name>
<dbReference type="InterPro" id="IPR046882">
    <property type="entry name" value="Sp-DndD"/>
</dbReference>
<dbReference type="AlphaFoldDB" id="A0A0B7HP04"/>
<dbReference type="OrthoDB" id="1374135at2"/>
<sequence>MKVKDNKIHQSERLKEICSTKGVDYKSLESLLDSVKAKKIKRINYHQQKIVDVIEKAVK</sequence>
<accession>A0A0B7HP04</accession>
<evidence type="ECO:0000313" key="1">
    <source>
        <dbReference type="EMBL" id="CEN35299.1"/>
    </source>
</evidence>
<proteinExistence type="predicted"/>
<dbReference type="Proteomes" id="UP000038083">
    <property type="component" value="Unassembled WGS sequence"/>
</dbReference>
<protein>
    <submittedName>
        <fullName evidence="1">Uncharacterized protein</fullName>
    </submittedName>
</protein>
<dbReference type="Pfam" id="PF20306">
    <property type="entry name" value="Sp-DndD"/>
    <property type="match status" value="1"/>
</dbReference>
<dbReference type="RefSeq" id="WP_018278935.1">
    <property type="nucleotide sequence ID" value="NZ_CDOF01000038.1"/>
</dbReference>
<reference evidence="1 2" key="1">
    <citation type="submission" date="2015-01" db="EMBL/GenBank/DDBJ databases">
        <authorList>
            <person name="MANFREDI Pablo"/>
        </authorList>
    </citation>
    <scope>NUCLEOTIDE SEQUENCE [LARGE SCALE GENOMIC DNA]</scope>
    <source>
        <strain evidence="1 2">Ccy74</strain>
    </source>
</reference>
<gene>
    <name evidence="1" type="ORF">CCYN74_120024</name>
</gene>
<organism evidence="1 2">
    <name type="scientific">Capnocytophaga cynodegmi</name>
    <dbReference type="NCBI Taxonomy" id="28189"/>
    <lineage>
        <taxon>Bacteria</taxon>
        <taxon>Pseudomonadati</taxon>
        <taxon>Bacteroidota</taxon>
        <taxon>Flavobacteriia</taxon>
        <taxon>Flavobacteriales</taxon>
        <taxon>Flavobacteriaceae</taxon>
        <taxon>Capnocytophaga</taxon>
    </lineage>
</organism>
<evidence type="ECO:0000313" key="2">
    <source>
        <dbReference type="Proteomes" id="UP000038083"/>
    </source>
</evidence>
<dbReference type="EMBL" id="CDOG01000004">
    <property type="protein sequence ID" value="CEN35299.1"/>
    <property type="molecule type" value="Genomic_DNA"/>
</dbReference>